<keyword evidence="3" id="KW-1185">Reference proteome</keyword>
<dbReference type="AlphaFoldDB" id="A0AAN6G7Q8"/>
<comment type="caution">
    <text evidence="2">The sequence shown here is derived from an EMBL/GenBank/DDBJ whole genome shotgun (WGS) entry which is preliminary data.</text>
</comment>
<feature type="region of interest" description="Disordered" evidence="1">
    <location>
        <begin position="1"/>
        <end position="23"/>
    </location>
</feature>
<reference evidence="2" key="1">
    <citation type="journal article" date="2023" name="PhytoFront">
        <title>Draft Genome Resources of Seven Strains of Tilletia horrida, Causal Agent of Kernel Smut of Rice.</title>
        <authorList>
            <person name="Khanal S."/>
            <person name="Antony Babu S."/>
            <person name="Zhou X.G."/>
        </authorList>
    </citation>
    <scope>NUCLEOTIDE SEQUENCE</scope>
    <source>
        <strain evidence="2">TX3</strain>
    </source>
</reference>
<proteinExistence type="predicted"/>
<dbReference type="Proteomes" id="UP001176521">
    <property type="component" value="Unassembled WGS sequence"/>
</dbReference>
<evidence type="ECO:0000256" key="1">
    <source>
        <dbReference type="SAM" id="MobiDB-lite"/>
    </source>
</evidence>
<accession>A0AAN6G7Q8</accession>
<feature type="compositionally biased region" description="Basic and acidic residues" evidence="1">
    <location>
        <begin position="1"/>
        <end position="17"/>
    </location>
</feature>
<organism evidence="2 3">
    <name type="scientific">Tilletia horrida</name>
    <dbReference type="NCBI Taxonomy" id="155126"/>
    <lineage>
        <taxon>Eukaryota</taxon>
        <taxon>Fungi</taxon>
        <taxon>Dikarya</taxon>
        <taxon>Basidiomycota</taxon>
        <taxon>Ustilaginomycotina</taxon>
        <taxon>Exobasidiomycetes</taxon>
        <taxon>Tilletiales</taxon>
        <taxon>Tilletiaceae</taxon>
        <taxon>Tilletia</taxon>
    </lineage>
</organism>
<dbReference type="EMBL" id="JAPDMQ010000710">
    <property type="protein sequence ID" value="KAK0521098.1"/>
    <property type="molecule type" value="Genomic_DNA"/>
</dbReference>
<name>A0AAN6G7Q8_9BASI</name>
<protein>
    <submittedName>
        <fullName evidence="2">Uncharacterized protein</fullName>
    </submittedName>
</protein>
<evidence type="ECO:0000313" key="2">
    <source>
        <dbReference type="EMBL" id="KAK0521098.1"/>
    </source>
</evidence>
<evidence type="ECO:0000313" key="3">
    <source>
        <dbReference type="Proteomes" id="UP001176521"/>
    </source>
</evidence>
<sequence>MSEGYIRDGGSESDVGHQGHRQLKPTLDFTTISDDTDALLKIGEHAKDDAFLVTTKEAHDLLCRQQPRE</sequence>
<gene>
    <name evidence="2" type="ORF">OC842_006890</name>
</gene>